<dbReference type="PANTHER" id="PTHR46264">
    <property type="entry name" value="TYROSINE-TRNA LIGASE"/>
    <property type="match status" value="1"/>
</dbReference>
<dbReference type="HOGENOM" id="CLU_035267_0_1_1"/>
<evidence type="ECO:0000256" key="1">
    <source>
        <dbReference type="ARBA" id="ARBA00013160"/>
    </source>
</evidence>
<keyword evidence="4 9" id="KW-0067">ATP-binding</keyword>
<dbReference type="InterPro" id="IPR050489">
    <property type="entry name" value="Tyr-tRNA_synthase"/>
</dbReference>
<dbReference type="SUPFAM" id="SSF52374">
    <property type="entry name" value="Nucleotidylyl transferase"/>
    <property type="match status" value="1"/>
</dbReference>
<dbReference type="Pfam" id="PF00579">
    <property type="entry name" value="tRNA-synt_1b"/>
    <property type="match status" value="1"/>
</dbReference>
<dbReference type="Gene3D" id="3.40.50.620">
    <property type="entry name" value="HUPs"/>
    <property type="match status" value="1"/>
</dbReference>
<evidence type="ECO:0000256" key="8">
    <source>
        <dbReference type="ARBA" id="ARBA00048248"/>
    </source>
</evidence>
<dbReference type="AlphaFoldDB" id="L8WJF6"/>
<dbReference type="InterPro" id="IPR014729">
    <property type="entry name" value="Rossmann-like_a/b/a_fold"/>
</dbReference>
<dbReference type="GO" id="GO:0006437">
    <property type="term" value="P:tyrosyl-tRNA aminoacylation"/>
    <property type="evidence" value="ECO:0007669"/>
    <property type="project" value="TreeGrafter"/>
</dbReference>
<dbReference type="EC" id="6.1.1.1" evidence="1"/>
<name>L8WJF6_THACA</name>
<keyword evidence="5 9" id="KW-0648">Protein biosynthesis</keyword>
<keyword evidence="6 9" id="KW-0030">Aminoacyl-tRNA synthetase</keyword>
<dbReference type="GO" id="GO:0005524">
    <property type="term" value="F:ATP binding"/>
    <property type="evidence" value="ECO:0007669"/>
    <property type="project" value="UniProtKB-KW"/>
</dbReference>
<dbReference type="STRING" id="983506.L8WJF6"/>
<dbReference type="EMBL" id="AFRT01003288">
    <property type="protein sequence ID" value="ELU36504.1"/>
    <property type="molecule type" value="Genomic_DNA"/>
</dbReference>
<accession>L8WJF6</accession>
<evidence type="ECO:0000256" key="2">
    <source>
        <dbReference type="ARBA" id="ARBA00022598"/>
    </source>
</evidence>
<dbReference type="GO" id="GO:0005737">
    <property type="term" value="C:cytoplasm"/>
    <property type="evidence" value="ECO:0007669"/>
    <property type="project" value="TreeGrafter"/>
</dbReference>
<evidence type="ECO:0000256" key="7">
    <source>
        <dbReference type="ARBA" id="ARBA00033323"/>
    </source>
</evidence>
<evidence type="ECO:0000256" key="10">
    <source>
        <dbReference type="SAM" id="MobiDB-lite"/>
    </source>
</evidence>
<reference evidence="12 13" key="1">
    <citation type="journal article" date="2013" name="Nat. Commun.">
        <title>The evolution and pathogenic mechanisms of the rice sheath blight pathogen.</title>
        <authorList>
            <person name="Zheng A."/>
            <person name="Lin R."/>
            <person name="Xu L."/>
            <person name="Qin P."/>
            <person name="Tang C."/>
            <person name="Ai P."/>
            <person name="Zhang D."/>
            <person name="Liu Y."/>
            <person name="Sun Z."/>
            <person name="Feng H."/>
            <person name="Wang Y."/>
            <person name="Chen Y."/>
            <person name="Liang X."/>
            <person name="Fu R."/>
            <person name="Li Q."/>
            <person name="Zhang J."/>
            <person name="Yu X."/>
            <person name="Xie Z."/>
            <person name="Ding L."/>
            <person name="Guan P."/>
            <person name="Tang J."/>
            <person name="Liang Y."/>
            <person name="Wang S."/>
            <person name="Deng Q."/>
            <person name="Li S."/>
            <person name="Zhu J."/>
            <person name="Wang L."/>
            <person name="Liu H."/>
            <person name="Li P."/>
        </authorList>
    </citation>
    <scope>NUCLEOTIDE SEQUENCE [LARGE SCALE GENOMIC DNA]</scope>
    <source>
        <strain evidence="13">AG-1 IA</strain>
    </source>
</reference>
<feature type="region of interest" description="Disordered" evidence="10">
    <location>
        <begin position="509"/>
        <end position="564"/>
    </location>
</feature>
<protein>
    <recommendedName>
        <fullName evidence="1">tyrosine--tRNA ligase</fullName>
        <ecNumber evidence="1">6.1.1.1</ecNumber>
    </recommendedName>
    <alternativeName>
        <fullName evidence="7">Tyrosyl-tRNA synthetase</fullName>
    </alternativeName>
</protein>
<proteinExistence type="inferred from homology"/>
<keyword evidence="2 9" id="KW-0436">Ligase</keyword>
<evidence type="ECO:0000256" key="4">
    <source>
        <dbReference type="ARBA" id="ARBA00022840"/>
    </source>
</evidence>
<organism evidence="12 13">
    <name type="scientific">Thanatephorus cucumeris (strain AG1-IA)</name>
    <name type="common">Rice sheath blight fungus</name>
    <name type="synonym">Rhizoctonia solani</name>
    <dbReference type="NCBI Taxonomy" id="983506"/>
    <lineage>
        <taxon>Eukaryota</taxon>
        <taxon>Fungi</taxon>
        <taxon>Dikarya</taxon>
        <taxon>Basidiomycota</taxon>
        <taxon>Agaricomycotina</taxon>
        <taxon>Agaricomycetes</taxon>
        <taxon>Cantharellales</taxon>
        <taxon>Ceratobasidiaceae</taxon>
        <taxon>Rhizoctonia</taxon>
        <taxon>Rhizoctonia solani AG-1</taxon>
    </lineage>
</organism>
<evidence type="ECO:0000256" key="6">
    <source>
        <dbReference type="ARBA" id="ARBA00023146"/>
    </source>
</evidence>
<dbReference type="FunFam" id="1.10.240.10:FF:000004">
    <property type="entry name" value="Tyrosine--tRNA ligase"/>
    <property type="match status" value="1"/>
</dbReference>
<comment type="similarity">
    <text evidence="9">Belongs to the class-I aminoacyl-tRNA synthetase family.</text>
</comment>
<dbReference type="PANTHER" id="PTHR46264:SF4">
    <property type="entry name" value="TYROSINE--TRNA LIGASE, CYTOPLASMIC"/>
    <property type="match status" value="1"/>
</dbReference>
<feature type="signal peptide" evidence="11">
    <location>
        <begin position="1"/>
        <end position="19"/>
    </location>
</feature>
<comment type="catalytic activity">
    <reaction evidence="8">
        <text>tRNA(Tyr) + L-tyrosine + ATP = L-tyrosyl-tRNA(Tyr) + AMP + diphosphate + H(+)</text>
        <dbReference type="Rhea" id="RHEA:10220"/>
        <dbReference type="Rhea" id="RHEA-COMP:9706"/>
        <dbReference type="Rhea" id="RHEA-COMP:9707"/>
        <dbReference type="ChEBI" id="CHEBI:15378"/>
        <dbReference type="ChEBI" id="CHEBI:30616"/>
        <dbReference type="ChEBI" id="CHEBI:33019"/>
        <dbReference type="ChEBI" id="CHEBI:58315"/>
        <dbReference type="ChEBI" id="CHEBI:78442"/>
        <dbReference type="ChEBI" id="CHEBI:78536"/>
        <dbReference type="ChEBI" id="CHEBI:456215"/>
        <dbReference type="EC" id="6.1.1.1"/>
    </reaction>
</comment>
<dbReference type="GO" id="GO:0004831">
    <property type="term" value="F:tyrosine-tRNA ligase activity"/>
    <property type="evidence" value="ECO:0007669"/>
    <property type="project" value="UniProtKB-EC"/>
</dbReference>
<gene>
    <name evidence="12" type="ORF">AG1IA_09470</name>
</gene>
<dbReference type="OrthoDB" id="197206at2759"/>
<keyword evidence="11" id="KW-0732">Signal</keyword>
<evidence type="ECO:0000313" key="12">
    <source>
        <dbReference type="EMBL" id="ELU36504.1"/>
    </source>
</evidence>
<evidence type="ECO:0000313" key="13">
    <source>
        <dbReference type="Proteomes" id="UP000011668"/>
    </source>
</evidence>
<dbReference type="Gene3D" id="1.10.240.10">
    <property type="entry name" value="Tyrosyl-Transfer RNA Synthetase"/>
    <property type="match status" value="1"/>
</dbReference>
<dbReference type="Proteomes" id="UP000011668">
    <property type="component" value="Unassembled WGS sequence"/>
</dbReference>
<dbReference type="InterPro" id="IPR002305">
    <property type="entry name" value="aa-tRNA-synth_Ic"/>
</dbReference>
<comment type="caution">
    <text evidence="12">The sequence shown here is derived from an EMBL/GenBank/DDBJ whole genome shotgun (WGS) entry which is preliminary data.</text>
</comment>
<dbReference type="OMA" id="VMPKLGY"/>
<sequence length="564" mass="61148">MALMPGLTALSSLATPLSCSPTSPPPYIPSLFLPLCAVDLAGRHREPPRRLCCFHVIGPNISSKMITLFVNADPLGFRRGSDAGWQWVVSTRGTPPIQRVSLSLYRPALIKSSPPFDSTIMSVSPETRFELITRNLQEVLGGDIIKSVLDEGKTPKSIVGTAPTGRRECEIKSLIADFLAAGVEVSALPYHAPQSLTHTDQKVTILLADVHAFLDNLKAPLELVAHRVSYYSNLLKATFESLGVPVDRLKFVVGSSYQLTKEYNMDNYRLCATVTEHDAKKAGAEVVKQVSSPLLSGLLYPGLQALDEQYLDCDFQFGGVDQIFTFAELYLPKLGYRKRAHLMNAMVPGLTGGKMSSSEANSKIDFLDPPAAIKKKIKGAFCEEGVVENNGVLAFVRAVLMRIVEGRLAQGIPLSQMQPLVAADAPDGTLFTISRKPEYGGPAHFASANDLESAYTAKEIHPGDLKAAVAESVASILEPIQKAFEASQEWKDVEKLAYPPPVVEVKKKKEKIYHPPPPGKGKKTTQVTVTDVKSAKTELPEADTASESTAIGLEHSKTDSIQAD</sequence>
<keyword evidence="3 9" id="KW-0547">Nucleotide-binding</keyword>
<feature type="chain" id="PRO_5003997355" description="tyrosine--tRNA ligase" evidence="11">
    <location>
        <begin position="20"/>
        <end position="564"/>
    </location>
</feature>
<evidence type="ECO:0000256" key="9">
    <source>
        <dbReference type="RuleBase" id="RU363036"/>
    </source>
</evidence>
<evidence type="ECO:0000256" key="11">
    <source>
        <dbReference type="SAM" id="SignalP"/>
    </source>
</evidence>
<keyword evidence="13" id="KW-1185">Reference proteome</keyword>
<evidence type="ECO:0000256" key="3">
    <source>
        <dbReference type="ARBA" id="ARBA00022741"/>
    </source>
</evidence>
<evidence type="ECO:0000256" key="5">
    <source>
        <dbReference type="ARBA" id="ARBA00022917"/>
    </source>
</evidence>